<name>A0A9P6EHW3_9AGAR</name>
<comment type="caution">
    <text evidence="1">The sequence shown here is derived from an EMBL/GenBank/DDBJ whole genome shotgun (WGS) entry which is preliminary data.</text>
</comment>
<keyword evidence="2" id="KW-1185">Reference proteome</keyword>
<dbReference type="InterPro" id="IPR021475">
    <property type="entry name" value="Pants/Emi1-like"/>
</dbReference>
<reference evidence="1" key="1">
    <citation type="submission" date="2020-11" db="EMBL/GenBank/DDBJ databases">
        <authorList>
            <consortium name="DOE Joint Genome Institute"/>
            <person name="Ahrendt S."/>
            <person name="Riley R."/>
            <person name="Andreopoulos W."/>
            <person name="Labutti K."/>
            <person name="Pangilinan J."/>
            <person name="Ruiz-Duenas F.J."/>
            <person name="Barrasa J.M."/>
            <person name="Sanchez-Garcia M."/>
            <person name="Camarero S."/>
            <person name="Miyauchi S."/>
            <person name="Serrano A."/>
            <person name="Linde D."/>
            <person name="Babiker R."/>
            <person name="Drula E."/>
            <person name="Ayuso-Fernandez I."/>
            <person name="Pacheco R."/>
            <person name="Padilla G."/>
            <person name="Ferreira P."/>
            <person name="Barriuso J."/>
            <person name="Kellner H."/>
            <person name="Castanera R."/>
            <person name="Alfaro M."/>
            <person name="Ramirez L."/>
            <person name="Pisabarro A.G."/>
            <person name="Kuo A."/>
            <person name="Tritt A."/>
            <person name="Lipzen A."/>
            <person name="He G."/>
            <person name="Yan M."/>
            <person name="Ng V."/>
            <person name="Cullen D."/>
            <person name="Martin F."/>
            <person name="Rosso M.-N."/>
            <person name="Henrissat B."/>
            <person name="Hibbett D."/>
            <person name="Martinez A.T."/>
            <person name="Grigoriev I.V."/>
        </authorList>
    </citation>
    <scope>NUCLEOTIDE SEQUENCE</scope>
    <source>
        <strain evidence="1">CBS 506.95</strain>
    </source>
</reference>
<organism evidence="1 2">
    <name type="scientific">Crepidotus variabilis</name>
    <dbReference type="NCBI Taxonomy" id="179855"/>
    <lineage>
        <taxon>Eukaryota</taxon>
        <taxon>Fungi</taxon>
        <taxon>Dikarya</taxon>
        <taxon>Basidiomycota</taxon>
        <taxon>Agaricomycotina</taxon>
        <taxon>Agaricomycetes</taxon>
        <taxon>Agaricomycetidae</taxon>
        <taxon>Agaricales</taxon>
        <taxon>Agaricineae</taxon>
        <taxon>Crepidotaceae</taxon>
        <taxon>Crepidotus</taxon>
    </lineage>
</organism>
<accession>A0A9P6EHW3</accession>
<protein>
    <submittedName>
        <fullName evidence="1">Uncharacterized protein</fullName>
    </submittedName>
</protein>
<evidence type="ECO:0000313" key="2">
    <source>
        <dbReference type="Proteomes" id="UP000807306"/>
    </source>
</evidence>
<gene>
    <name evidence="1" type="ORF">CPB83DRAFT_812229</name>
</gene>
<dbReference type="PANTHER" id="PTHR28052">
    <property type="entry name" value="UPF0545 PROTEIN C22ORF39"/>
    <property type="match status" value="1"/>
</dbReference>
<dbReference type="Pfam" id="PF11326">
    <property type="entry name" value="PANTS-like"/>
    <property type="match status" value="1"/>
</dbReference>
<dbReference type="Proteomes" id="UP000807306">
    <property type="component" value="Unassembled WGS sequence"/>
</dbReference>
<dbReference type="PANTHER" id="PTHR28052:SF1">
    <property type="entry name" value="UPF0545 PROTEIN C22ORF39"/>
    <property type="match status" value="1"/>
</dbReference>
<dbReference type="EMBL" id="MU157846">
    <property type="protein sequence ID" value="KAF9529401.1"/>
    <property type="molecule type" value="Genomic_DNA"/>
</dbReference>
<evidence type="ECO:0000313" key="1">
    <source>
        <dbReference type="EMBL" id="KAF9529401.1"/>
    </source>
</evidence>
<proteinExistence type="predicted"/>
<dbReference type="OrthoDB" id="2017405at2759"/>
<sequence>MTESNKLDFAKVVEQEAERLRVLHPTPDDIPGCVTLFDEYLACNVIRTQVKNIYRYGERTKCDEKFGEFKYCLTTKMMHPEERREAWIRRRAEWWANRRLGQSSENVWDIRETPLPNFPRPITSEMLQDQPSGGQLS</sequence>
<dbReference type="AlphaFoldDB" id="A0A9P6EHW3"/>